<keyword evidence="14" id="KW-1185">Reference proteome</keyword>
<gene>
    <name evidence="11" type="primary">COQ6</name>
    <name evidence="13" type="ORF">PILCRDRAFT_819888</name>
</gene>
<keyword evidence="3 11" id="KW-0285">Flavoprotein</keyword>
<keyword evidence="5 11" id="KW-0999">Mitochondrion inner membrane</keyword>
<dbReference type="NCBIfam" id="TIGR01988">
    <property type="entry name" value="Ubi-OHases"/>
    <property type="match status" value="1"/>
</dbReference>
<dbReference type="OrthoDB" id="683240at2759"/>
<evidence type="ECO:0000256" key="4">
    <source>
        <dbReference type="ARBA" id="ARBA00022688"/>
    </source>
</evidence>
<dbReference type="UniPathway" id="UPA00232"/>
<dbReference type="EC" id="1.14.15.46" evidence="11"/>
<dbReference type="GO" id="GO:0071949">
    <property type="term" value="F:FAD binding"/>
    <property type="evidence" value="ECO:0007669"/>
    <property type="project" value="InterPro"/>
</dbReference>
<evidence type="ECO:0000256" key="2">
    <source>
        <dbReference type="ARBA" id="ARBA00005349"/>
    </source>
</evidence>
<dbReference type="FunCoup" id="A0A0C3FF90">
    <property type="interactions" value="290"/>
</dbReference>
<keyword evidence="7 11" id="KW-0560">Oxidoreductase</keyword>
<dbReference type="PANTHER" id="PTHR43876">
    <property type="entry name" value="UBIQUINONE BIOSYNTHESIS MONOOXYGENASE COQ6, MITOCHONDRIAL"/>
    <property type="match status" value="1"/>
</dbReference>
<evidence type="ECO:0000313" key="13">
    <source>
        <dbReference type="EMBL" id="KIM83120.1"/>
    </source>
</evidence>
<keyword evidence="9 11" id="KW-0496">Mitochondrion</keyword>
<feature type="domain" description="FAD-binding" evidence="12">
    <location>
        <begin position="406"/>
        <end position="472"/>
    </location>
</feature>
<comment type="similarity">
    <text evidence="2 11">Belongs to the UbiH/COQ6 family.</text>
</comment>
<sequence length="584" mass="62692">MSLSSTSSRVFRFASKKGISSPLLQVGRNISTTTSATHHEELDVVIVGGGPAGLALASALGASQAVRESLRITLVEASDLSKVRDWDPHASAFSNRVSSLTNNSRHFLKDVGAWDHVEVSRTSPVEEMQVWDGISDARITFSASELDPEPTMNPGETRQMARLTENLNLQRALLRHIATLSEVRLLDNVKVHLIQQEEREGGGGWPLVHLSDGRVLRTRLLVGADGFNSPVRSYAGISSYGWAYDTQAVVATLSHAPRSAFQAPNTVKYQRFLPTGPIAFLPLSPTVSSLVWSTKPALAAALVKSDPMILTSMINAAFRLPEVSMRHLHRFILETGASLTPIQIQEEITWRERSHDIDRHSAYASATSDVVAAGIPSHDSDMLPPLVASIQPGTVASFPLRFNHADAYIGEGEGSRTVLVGDAAHTIHPLAGQGLNMGLGDVESLARCIQEAVLQGGDIGSHTALSPYAQERYFENHKIMSAVDKLHKLYSSTLEPVVWARSVGLEVLNEFDFVKAAIMMNAGAYSVRGNPAADATGWAMAAKGVEGLATGAATAKIVGQGIVGMVGIGVQNLLRTMGTPNQQK</sequence>
<evidence type="ECO:0000256" key="8">
    <source>
        <dbReference type="ARBA" id="ARBA00023033"/>
    </source>
</evidence>
<dbReference type="InterPro" id="IPR010971">
    <property type="entry name" value="UbiH/COQ6"/>
</dbReference>
<dbReference type="InterPro" id="IPR051205">
    <property type="entry name" value="UbiH/COQ6_monooxygenase"/>
</dbReference>
<dbReference type="EMBL" id="KN832992">
    <property type="protein sequence ID" value="KIM83120.1"/>
    <property type="molecule type" value="Genomic_DNA"/>
</dbReference>
<evidence type="ECO:0000256" key="9">
    <source>
        <dbReference type="ARBA" id="ARBA00023128"/>
    </source>
</evidence>
<evidence type="ECO:0000256" key="5">
    <source>
        <dbReference type="ARBA" id="ARBA00022792"/>
    </source>
</evidence>
<dbReference type="InParanoid" id="A0A0C3FF90"/>
<evidence type="ECO:0000259" key="12">
    <source>
        <dbReference type="Pfam" id="PF01494"/>
    </source>
</evidence>
<evidence type="ECO:0000313" key="14">
    <source>
        <dbReference type="Proteomes" id="UP000054166"/>
    </source>
</evidence>
<dbReference type="SUPFAM" id="SSF51905">
    <property type="entry name" value="FAD/NAD(P)-binding domain"/>
    <property type="match status" value="1"/>
</dbReference>
<keyword evidence="8 11" id="KW-0503">Monooxygenase</keyword>
<proteinExistence type="inferred from homology"/>
<comment type="catalytic activity">
    <reaction evidence="11">
        <text>a 2-methoxy-6-(all-trans-polyprenyl)phenol + 2 reduced [2Fe-2S]-[ferredoxin] + O2 + 2 H(+) = a 2-methoxy-6-(all-trans-polyprenyl)benzene-1,4-diol + 2 oxidized [2Fe-2S]-[ferredoxin] + H2O</text>
        <dbReference type="Rhea" id="RHEA:81183"/>
        <dbReference type="Rhea" id="RHEA-COMP:9551"/>
        <dbReference type="Rhea" id="RHEA-COMP:10000"/>
        <dbReference type="Rhea" id="RHEA-COMP:10001"/>
        <dbReference type="Rhea" id="RHEA-COMP:10858"/>
        <dbReference type="ChEBI" id="CHEBI:15377"/>
        <dbReference type="ChEBI" id="CHEBI:15378"/>
        <dbReference type="ChEBI" id="CHEBI:15379"/>
        <dbReference type="ChEBI" id="CHEBI:33737"/>
        <dbReference type="ChEBI" id="CHEBI:33738"/>
        <dbReference type="ChEBI" id="CHEBI:62731"/>
        <dbReference type="ChEBI" id="CHEBI:84166"/>
        <dbReference type="EC" id="1.14.15.46"/>
    </reaction>
</comment>
<dbReference type="HAMAP" id="MF_03193">
    <property type="entry name" value="COQ6_monooxygenase"/>
    <property type="match status" value="1"/>
</dbReference>
<comment type="catalytic activity">
    <reaction evidence="11">
        <text>a 4-hydroxy-3-(all-trans-polyprenyl)benzoate + 2 reduced [2Fe-2S]-[ferredoxin] + O2 + 2 H(+) = a 3,4-dihydroxy-5-(all-trans-polyprenyl)benzoate + 2 oxidized [2Fe-2S]-[ferredoxin] + H2O</text>
        <dbReference type="Rhea" id="RHEA:81195"/>
        <dbReference type="Rhea" id="RHEA-COMP:9514"/>
        <dbReference type="Rhea" id="RHEA-COMP:10000"/>
        <dbReference type="Rhea" id="RHEA-COMP:10001"/>
        <dbReference type="Rhea" id="RHEA-COMP:10930"/>
        <dbReference type="ChEBI" id="CHEBI:15377"/>
        <dbReference type="ChEBI" id="CHEBI:15378"/>
        <dbReference type="ChEBI" id="CHEBI:15379"/>
        <dbReference type="ChEBI" id="CHEBI:33737"/>
        <dbReference type="ChEBI" id="CHEBI:33738"/>
        <dbReference type="ChEBI" id="CHEBI:64694"/>
        <dbReference type="ChEBI" id="CHEBI:78396"/>
        <dbReference type="EC" id="1.14.15.45"/>
    </reaction>
</comment>
<dbReference type="InterPro" id="IPR018168">
    <property type="entry name" value="Ubi_Hdrlase_CS"/>
</dbReference>
<organism evidence="13 14">
    <name type="scientific">Piloderma croceum (strain F 1598)</name>
    <dbReference type="NCBI Taxonomy" id="765440"/>
    <lineage>
        <taxon>Eukaryota</taxon>
        <taxon>Fungi</taxon>
        <taxon>Dikarya</taxon>
        <taxon>Basidiomycota</taxon>
        <taxon>Agaricomycotina</taxon>
        <taxon>Agaricomycetes</taxon>
        <taxon>Agaricomycetidae</taxon>
        <taxon>Atheliales</taxon>
        <taxon>Atheliaceae</taxon>
        <taxon>Piloderma</taxon>
    </lineage>
</organism>
<keyword evidence="4 11" id="KW-0831">Ubiquinone biosynthesis</keyword>
<evidence type="ECO:0000256" key="10">
    <source>
        <dbReference type="ARBA" id="ARBA00023136"/>
    </source>
</evidence>
<dbReference type="Gene3D" id="3.50.50.60">
    <property type="entry name" value="FAD/NAD(P)-binding domain"/>
    <property type="match status" value="2"/>
</dbReference>
<protein>
    <recommendedName>
        <fullName evidence="11">Ubiquinone biosynthesis monooxygenase COQ6, mitochondrial</fullName>
        <ecNumber evidence="11">1.14.15.45</ecNumber>
    </recommendedName>
    <alternativeName>
        <fullName evidence="11">2-methoxy-6-polyprenolphenol 4-hydroxylase</fullName>
        <ecNumber evidence="11">1.14.15.46</ecNumber>
    </alternativeName>
</protein>
<evidence type="ECO:0000256" key="7">
    <source>
        <dbReference type="ARBA" id="ARBA00023002"/>
    </source>
</evidence>
<dbReference type="GO" id="GO:0016712">
    <property type="term" value="F:oxidoreductase activity, acting on paired donors, with incorporation or reduction of molecular oxygen, reduced flavin or flavoprotein as one donor, and incorporation of one atom of oxygen"/>
    <property type="evidence" value="ECO:0007669"/>
    <property type="project" value="UniProtKB-UniRule"/>
</dbReference>
<keyword evidence="6 11" id="KW-0274">FAD</keyword>
<dbReference type="Pfam" id="PF01494">
    <property type="entry name" value="FAD_binding_3"/>
    <property type="match status" value="2"/>
</dbReference>
<dbReference type="EC" id="1.14.15.45" evidence="11"/>
<dbReference type="FunFam" id="3.50.50.60:FF:000021">
    <property type="entry name" value="Ubiquinone biosynthesis monooxygenase COQ6"/>
    <property type="match status" value="1"/>
</dbReference>
<dbReference type="STRING" id="765440.A0A0C3FF90"/>
<dbReference type="GO" id="GO:0120538">
    <property type="term" value="F:2-methoxy-6-polyprenolphenol 4-hydroxylase activity"/>
    <property type="evidence" value="ECO:0007669"/>
    <property type="project" value="UniProtKB-EC"/>
</dbReference>
<dbReference type="InterPro" id="IPR036188">
    <property type="entry name" value="FAD/NAD-bd_sf"/>
</dbReference>
<dbReference type="HOGENOM" id="CLU_009665_8_0_1"/>
<comment type="cofactor">
    <cofactor evidence="1 11">
        <name>FAD</name>
        <dbReference type="ChEBI" id="CHEBI:57692"/>
    </cofactor>
</comment>
<feature type="domain" description="FAD-binding" evidence="12">
    <location>
        <begin position="41"/>
        <end position="293"/>
    </location>
</feature>
<evidence type="ECO:0000256" key="6">
    <source>
        <dbReference type="ARBA" id="ARBA00022827"/>
    </source>
</evidence>
<dbReference type="PROSITE" id="PS01304">
    <property type="entry name" value="UBIH"/>
    <property type="match status" value="1"/>
</dbReference>
<keyword evidence="10 11" id="KW-0472">Membrane</keyword>
<comment type="subunit">
    <text evidence="11">Component of a multi-subunit COQ enzyme complex, composed of at least COQ3, COQ4, COQ5, COQ6, COQ7 and COQ9.</text>
</comment>
<evidence type="ECO:0000256" key="3">
    <source>
        <dbReference type="ARBA" id="ARBA00022630"/>
    </source>
</evidence>
<name>A0A0C3FF90_PILCF</name>
<dbReference type="PANTHER" id="PTHR43876:SF7">
    <property type="entry name" value="UBIQUINONE BIOSYNTHESIS MONOOXYGENASE COQ6, MITOCHONDRIAL"/>
    <property type="match status" value="1"/>
</dbReference>
<dbReference type="AlphaFoldDB" id="A0A0C3FF90"/>
<dbReference type="Proteomes" id="UP000054166">
    <property type="component" value="Unassembled WGS sequence"/>
</dbReference>
<comment type="pathway">
    <text evidence="11">Cofactor biosynthesis; ubiquinone biosynthesis.</text>
</comment>
<evidence type="ECO:0000256" key="1">
    <source>
        <dbReference type="ARBA" id="ARBA00001974"/>
    </source>
</evidence>
<dbReference type="InterPro" id="IPR002938">
    <property type="entry name" value="FAD-bd"/>
</dbReference>
<evidence type="ECO:0000256" key="11">
    <source>
        <dbReference type="HAMAP-Rule" id="MF_03193"/>
    </source>
</evidence>
<accession>A0A0C3FF90</accession>
<dbReference type="PRINTS" id="PR00420">
    <property type="entry name" value="RNGMNOXGNASE"/>
</dbReference>
<comment type="function">
    <text evidence="11">FAD-dependent monooxygenase required for two non-consecutive steps during ubiquinone biosynthesis. Required for the C5-ring hydroxylation during ubiquinone biosynthesis by catalyzing the hydroxylation of 4-hydroxy-3-(all-trans-polyprenyl)benzoic acid to 3,4-dihydroxy-5-(all-trans-polyprenyl)benzoic acid. Also acts downstream of coq4, for the C1-hydroxylation during ubiquinone biosynthesis by catalyzing the hydroxylation of 2-methoxy-6-(all-trans-polyprenyl)phenol to 2-methoxy-6-(all-trans-polyprenyl)benzene-1,4-diol. The electrons required for the hydroxylation reaction are funneled indirectly to coq6 from NADPH via a ferredoxin/ferredoxin reductase system.</text>
</comment>
<reference evidence="14" key="2">
    <citation type="submission" date="2015-01" db="EMBL/GenBank/DDBJ databases">
        <title>Evolutionary Origins and Diversification of the Mycorrhizal Mutualists.</title>
        <authorList>
            <consortium name="DOE Joint Genome Institute"/>
            <consortium name="Mycorrhizal Genomics Consortium"/>
            <person name="Kohler A."/>
            <person name="Kuo A."/>
            <person name="Nagy L.G."/>
            <person name="Floudas D."/>
            <person name="Copeland A."/>
            <person name="Barry K.W."/>
            <person name="Cichocki N."/>
            <person name="Veneault-Fourrey C."/>
            <person name="LaButti K."/>
            <person name="Lindquist E.A."/>
            <person name="Lipzen A."/>
            <person name="Lundell T."/>
            <person name="Morin E."/>
            <person name="Murat C."/>
            <person name="Riley R."/>
            <person name="Ohm R."/>
            <person name="Sun H."/>
            <person name="Tunlid A."/>
            <person name="Henrissat B."/>
            <person name="Grigoriev I.V."/>
            <person name="Hibbett D.S."/>
            <person name="Martin F."/>
        </authorList>
    </citation>
    <scope>NUCLEOTIDE SEQUENCE [LARGE SCALE GENOMIC DNA]</scope>
    <source>
        <strain evidence="14">F 1598</strain>
    </source>
</reference>
<reference evidence="13 14" key="1">
    <citation type="submission" date="2014-04" db="EMBL/GenBank/DDBJ databases">
        <authorList>
            <consortium name="DOE Joint Genome Institute"/>
            <person name="Kuo A."/>
            <person name="Tarkka M."/>
            <person name="Buscot F."/>
            <person name="Kohler A."/>
            <person name="Nagy L.G."/>
            <person name="Floudas D."/>
            <person name="Copeland A."/>
            <person name="Barry K.W."/>
            <person name="Cichocki N."/>
            <person name="Veneault-Fourrey C."/>
            <person name="LaButti K."/>
            <person name="Lindquist E.A."/>
            <person name="Lipzen A."/>
            <person name="Lundell T."/>
            <person name="Morin E."/>
            <person name="Murat C."/>
            <person name="Sun H."/>
            <person name="Tunlid A."/>
            <person name="Henrissat B."/>
            <person name="Grigoriev I.V."/>
            <person name="Hibbett D.S."/>
            <person name="Martin F."/>
            <person name="Nordberg H.P."/>
            <person name="Cantor M.N."/>
            <person name="Hua S.X."/>
        </authorList>
    </citation>
    <scope>NUCLEOTIDE SEQUENCE [LARGE SCALE GENOMIC DNA]</scope>
    <source>
        <strain evidence="13 14">F 1598</strain>
    </source>
</reference>
<dbReference type="GO" id="GO:0106364">
    <property type="term" value="F:4-hydroxy-3-all-trans-polyprenylbenzoate oxygenase activity"/>
    <property type="evidence" value="ECO:0007669"/>
    <property type="project" value="UniProtKB-EC"/>
</dbReference>
<dbReference type="InterPro" id="IPR000689">
    <property type="entry name" value="UbQ_mOase_COQ6"/>
</dbReference>
<dbReference type="GO" id="GO:0031314">
    <property type="term" value="C:extrinsic component of mitochondrial inner membrane"/>
    <property type="evidence" value="ECO:0007669"/>
    <property type="project" value="UniProtKB-UniRule"/>
</dbReference>
<comment type="subcellular location">
    <subcellularLocation>
        <location evidence="11">Mitochondrion inner membrane</location>
        <topology evidence="11">Peripheral membrane protein</topology>
        <orientation evidence="11">Matrix side</orientation>
    </subcellularLocation>
</comment>